<feature type="transmembrane region" description="Helical" evidence="1">
    <location>
        <begin position="48"/>
        <end position="66"/>
    </location>
</feature>
<keyword evidence="1" id="KW-0472">Membrane</keyword>
<dbReference type="EMBL" id="FOLW01000002">
    <property type="protein sequence ID" value="SFC38384.1"/>
    <property type="molecule type" value="Genomic_DNA"/>
</dbReference>
<feature type="transmembrane region" description="Helical" evidence="1">
    <location>
        <begin position="96"/>
        <end position="119"/>
    </location>
</feature>
<protein>
    <submittedName>
        <fullName evidence="2">Uncharacterized protein</fullName>
    </submittedName>
</protein>
<comment type="caution">
    <text evidence="2">The sequence shown here is derived from an EMBL/GenBank/DDBJ whole genome shotgun (WGS) entry which is preliminary data.</text>
</comment>
<gene>
    <name evidence="2" type="ORF">SAMN02745723_102228</name>
</gene>
<keyword evidence="1" id="KW-0812">Transmembrane</keyword>
<dbReference type="AlphaFoldDB" id="A0AAJ4W945"/>
<evidence type="ECO:0000313" key="3">
    <source>
        <dbReference type="Proteomes" id="UP000226420"/>
    </source>
</evidence>
<dbReference type="Proteomes" id="UP000226420">
    <property type="component" value="Unassembled WGS sequence"/>
</dbReference>
<name>A0AAJ4W945_9GAMM</name>
<evidence type="ECO:0000256" key="1">
    <source>
        <dbReference type="SAM" id="Phobius"/>
    </source>
</evidence>
<reference evidence="2 3" key="1">
    <citation type="submission" date="2016-10" db="EMBL/GenBank/DDBJ databases">
        <authorList>
            <person name="Varghese N."/>
            <person name="Submissions S."/>
        </authorList>
    </citation>
    <scope>NUCLEOTIDE SEQUENCE [LARGE SCALE GENOMIC DNA]</scope>
    <source>
        <strain evidence="2 3">DSM 5563</strain>
    </source>
</reference>
<keyword evidence="1" id="KW-1133">Transmembrane helix</keyword>
<feature type="transmembrane region" description="Helical" evidence="1">
    <location>
        <begin position="73"/>
        <end position="90"/>
    </location>
</feature>
<evidence type="ECO:0000313" key="2">
    <source>
        <dbReference type="EMBL" id="SFC38384.1"/>
    </source>
</evidence>
<accession>A0AAJ4W945</accession>
<dbReference type="RefSeq" id="WP_074820934.1">
    <property type="nucleotide sequence ID" value="NZ_FOLW01000002.1"/>
</dbReference>
<feature type="transmembrane region" description="Helical" evidence="1">
    <location>
        <begin position="15"/>
        <end position="36"/>
    </location>
</feature>
<sequence>MRTELQILYRAIQQFLIYSLAAALTIGMLFMDAIFMGSKLQEFSFVEITQEIMLLLIVILFLKLAYQKPDIRNSSVLIAGFFACMFIRELDSIFDLIIHGFWIYPAMAIAVTGLIYAALNIKNTLIQLANFTRSPNYGFMISGLICILVFSRLFGMKYLWFTLHPEQSEYLMYNVKSIVEEGAELFGYSLCFIASLCYYSEIKDNRQILPLNSQN</sequence>
<organism evidence="2 3">
    <name type="scientific">Pragia fontium DSM 5563 = ATCC 49100</name>
    <dbReference type="NCBI Taxonomy" id="1122977"/>
    <lineage>
        <taxon>Bacteria</taxon>
        <taxon>Pseudomonadati</taxon>
        <taxon>Pseudomonadota</taxon>
        <taxon>Gammaproteobacteria</taxon>
        <taxon>Enterobacterales</taxon>
        <taxon>Budviciaceae</taxon>
        <taxon>Pragia</taxon>
    </lineage>
</organism>
<feature type="transmembrane region" description="Helical" evidence="1">
    <location>
        <begin position="139"/>
        <end position="161"/>
    </location>
</feature>
<proteinExistence type="predicted"/>
<feature type="transmembrane region" description="Helical" evidence="1">
    <location>
        <begin position="181"/>
        <end position="199"/>
    </location>
</feature>